<proteinExistence type="predicted"/>
<evidence type="ECO:0000313" key="1">
    <source>
        <dbReference type="EMBL" id="GLC23502.1"/>
    </source>
</evidence>
<evidence type="ECO:0000313" key="2">
    <source>
        <dbReference type="Proteomes" id="UP001161325"/>
    </source>
</evidence>
<gene>
    <name evidence="1" type="ORF">rosag_00150</name>
</gene>
<comment type="caution">
    <text evidence="1">The sequence shown here is derived from an EMBL/GenBank/DDBJ whole genome shotgun (WGS) entry which is preliminary data.</text>
</comment>
<organism evidence="1 2">
    <name type="scientific">Roseisolibacter agri</name>
    <dbReference type="NCBI Taxonomy" id="2014610"/>
    <lineage>
        <taxon>Bacteria</taxon>
        <taxon>Pseudomonadati</taxon>
        <taxon>Gemmatimonadota</taxon>
        <taxon>Gemmatimonadia</taxon>
        <taxon>Gemmatimonadales</taxon>
        <taxon>Gemmatimonadaceae</taxon>
        <taxon>Roseisolibacter</taxon>
    </lineage>
</organism>
<dbReference type="Pfam" id="PF22000">
    <property type="entry name" value="DUF6929"/>
    <property type="match status" value="1"/>
</dbReference>
<dbReference type="InterPro" id="IPR053851">
    <property type="entry name" value="DUF6929"/>
</dbReference>
<keyword evidence="2" id="KW-1185">Reference proteome</keyword>
<dbReference type="AlphaFoldDB" id="A0AA37V1B2"/>
<dbReference type="Proteomes" id="UP001161325">
    <property type="component" value="Unassembled WGS sequence"/>
</dbReference>
<protein>
    <submittedName>
        <fullName evidence="1">Uncharacterized protein</fullName>
    </submittedName>
</protein>
<name>A0AA37V1B2_9BACT</name>
<sequence length="336" mass="34767">MLHATHDPRLVARLGRRVALRYSDGADEALDRPAHVRAGSGLARVGDRLVVVQDDAAFLALVDPATGLACAVTLPADDDGRRQFSTARGNKDRKYDLEACVALPADDGGVRVLAFGSGSTPRRERVLVATFPDGAPDPARADVRFIDAAPLYAALRDAPGFAGSELNVEGAVVAGDRVRLFGRGNGAVRDGRAPVSATGDVARDALLAFLLHGGPVPPIDAVRPYALGDVEGATLAFTDAARLADGTILYAAAAERSPNTYDDGEVTGSALGLIAPDGSARWTPVLDASGAPFRGKVEGVLPRTADGSSLWLVTDADDPDAPTELHEATLQGVPGV</sequence>
<accession>A0AA37V1B2</accession>
<reference evidence="1" key="1">
    <citation type="submission" date="2022-08" db="EMBL/GenBank/DDBJ databases">
        <title>Draft genome sequencing of Roseisolibacter agri AW1220.</title>
        <authorList>
            <person name="Tobiishi Y."/>
            <person name="Tonouchi A."/>
        </authorList>
    </citation>
    <scope>NUCLEOTIDE SEQUENCE</scope>
    <source>
        <strain evidence="1">AW1220</strain>
    </source>
</reference>
<dbReference type="EMBL" id="BRXS01000001">
    <property type="protein sequence ID" value="GLC23502.1"/>
    <property type="molecule type" value="Genomic_DNA"/>
</dbReference>